<dbReference type="PANTHER" id="PTHR46889:SF4">
    <property type="entry name" value="TRANSPOSASE INSO FOR INSERTION SEQUENCE ELEMENT IS911B-RELATED"/>
    <property type="match status" value="1"/>
</dbReference>
<dbReference type="EMBL" id="BMAQ01000019">
    <property type="protein sequence ID" value="GFR38490.1"/>
    <property type="molecule type" value="Genomic_DNA"/>
</dbReference>
<dbReference type="InterPro" id="IPR050900">
    <property type="entry name" value="Transposase_IS3/IS150/IS904"/>
</dbReference>
<gene>
    <name evidence="2" type="ORF">PRECH8_17860</name>
</gene>
<evidence type="ECO:0000313" key="2">
    <source>
        <dbReference type="EMBL" id="GFR38490.1"/>
    </source>
</evidence>
<dbReference type="Proteomes" id="UP000654993">
    <property type="component" value="Unassembled WGS sequence"/>
</dbReference>
<accession>A0A916QDF6</accession>
<dbReference type="Pfam" id="PF00665">
    <property type="entry name" value="rve"/>
    <property type="match status" value="1"/>
</dbReference>
<dbReference type="GO" id="GO:0003676">
    <property type="term" value="F:nucleic acid binding"/>
    <property type="evidence" value="ECO:0007669"/>
    <property type="project" value="InterPro"/>
</dbReference>
<dbReference type="InterPro" id="IPR001584">
    <property type="entry name" value="Integrase_cat-core"/>
</dbReference>
<evidence type="ECO:0000313" key="3">
    <source>
        <dbReference type="Proteomes" id="UP000654993"/>
    </source>
</evidence>
<organism evidence="2 3">
    <name type="scientific">Insulibacter thermoxylanivorax</name>
    <dbReference type="NCBI Taxonomy" id="2749268"/>
    <lineage>
        <taxon>Bacteria</taxon>
        <taxon>Bacillati</taxon>
        <taxon>Bacillota</taxon>
        <taxon>Bacilli</taxon>
        <taxon>Bacillales</taxon>
        <taxon>Paenibacillaceae</taxon>
        <taxon>Insulibacter</taxon>
    </lineage>
</organism>
<proteinExistence type="predicted"/>
<dbReference type="PANTHER" id="PTHR46889">
    <property type="entry name" value="TRANSPOSASE INSF FOR INSERTION SEQUENCE IS3B-RELATED"/>
    <property type="match status" value="1"/>
</dbReference>
<dbReference type="InterPro" id="IPR036397">
    <property type="entry name" value="RNaseH_sf"/>
</dbReference>
<dbReference type="InterPro" id="IPR012337">
    <property type="entry name" value="RNaseH-like_sf"/>
</dbReference>
<name>A0A916QDF6_9BACL</name>
<dbReference type="Pfam" id="PF13333">
    <property type="entry name" value="rve_2"/>
    <property type="match status" value="1"/>
</dbReference>
<dbReference type="GO" id="GO:0015074">
    <property type="term" value="P:DNA integration"/>
    <property type="evidence" value="ECO:0007669"/>
    <property type="project" value="InterPro"/>
</dbReference>
<evidence type="ECO:0000259" key="1">
    <source>
        <dbReference type="PROSITE" id="PS50994"/>
    </source>
</evidence>
<reference evidence="2" key="1">
    <citation type="submission" date="2020-08" db="EMBL/GenBank/DDBJ databases">
        <authorList>
            <person name="Uke A."/>
            <person name="Chhe C."/>
            <person name="Baramee S."/>
            <person name="Kosugi A."/>
        </authorList>
    </citation>
    <scope>NUCLEOTIDE SEQUENCE</scope>
    <source>
        <strain evidence="2">DA-C8</strain>
    </source>
</reference>
<keyword evidence="3" id="KW-1185">Reference proteome</keyword>
<feature type="domain" description="Integrase catalytic" evidence="1">
    <location>
        <begin position="5"/>
        <end position="169"/>
    </location>
</feature>
<comment type="caution">
    <text evidence="2">The sequence shown here is derived from an EMBL/GenBank/DDBJ whole genome shotgun (WGS) entry which is preliminary data.</text>
</comment>
<dbReference type="AlphaFoldDB" id="A0A916QDF6"/>
<dbReference type="NCBIfam" id="NF033516">
    <property type="entry name" value="transpos_IS3"/>
    <property type="match status" value="1"/>
</dbReference>
<reference evidence="2" key="2">
    <citation type="journal article" date="2021" name="Data Brief">
        <title>Draft genome sequence data of the facultative, thermophilic, xylanolytic bacterium Paenibacillus sp. strain DA-C8.</title>
        <authorList>
            <person name="Chhe C."/>
            <person name="Uke A."/>
            <person name="Baramee S."/>
            <person name="Ungkulpasvich U."/>
            <person name="Tachaapaikoon C."/>
            <person name="Pason P."/>
            <person name="Waeonukul R."/>
            <person name="Ratanakhanokchai K."/>
            <person name="Kosugi A."/>
        </authorList>
    </citation>
    <scope>NUCLEOTIDE SEQUENCE</scope>
    <source>
        <strain evidence="2">DA-C8</strain>
    </source>
</reference>
<dbReference type="InterPro" id="IPR048020">
    <property type="entry name" value="Transpos_IS3"/>
</dbReference>
<dbReference type="Gene3D" id="3.30.420.10">
    <property type="entry name" value="Ribonuclease H-like superfamily/Ribonuclease H"/>
    <property type="match status" value="1"/>
</dbReference>
<sequence>MNRDFTAEKLNEKWLADVTEFKYGNNEKMYLSAILDLKDNSIVSFAMGKSNNNRLVFDTFDLAVSRYPDARPIFHSDRGFQYTSKQFKARLDKAGMTQSMSRAGRCIDNGPMEGFWGILKCEMYYLNGHFEDYDSLAKAIEDYIHFYNYKRRQKRLNKLPPMTYRQQLEHAA</sequence>
<dbReference type="PROSITE" id="PS50994">
    <property type="entry name" value="INTEGRASE"/>
    <property type="match status" value="1"/>
</dbReference>
<dbReference type="SUPFAM" id="SSF53098">
    <property type="entry name" value="Ribonuclease H-like"/>
    <property type="match status" value="1"/>
</dbReference>
<protein>
    <recommendedName>
        <fullName evidence="1">Integrase catalytic domain-containing protein</fullName>
    </recommendedName>
</protein>